<dbReference type="GO" id="GO:0016787">
    <property type="term" value="F:hydrolase activity"/>
    <property type="evidence" value="ECO:0007669"/>
    <property type="project" value="UniProtKB-KW"/>
</dbReference>
<dbReference type="PANTHER" id="PTHR36395">
    <property type="entry name" value="RING-H2 ZINC FINGER PROTEIN"/>
    <property type="match status" value="1"/>
</dbReference>
<name>A0A8J7AT26_9CYAN</name>
<comment type="caution">
    <text evidence="2">The sequence shown here is derived from an EMBL/GenBank/DDBJ whole genome shotgun (WGS) entry which is preliminary data.</text>
</comment>
<dbReference type="EMBL" id="JADEXG010000002">
    <property type="protein sequence ID" value="MBE9075888.1"/>
    <property type="molecule type" value="Genomic_DNA"/>
</dbReference>
<feature type="domain" description="Nudix hydrolase" evidence="1">
    <location>
        <begin position="54"/>
        <end position="188"/>
    </location>
</feature>
<dbReference type="RefSeq" id="WP_193904554.1">
    <property type="nucleotide sequence ID" value="NZ_JADEXG010000002.1"/>
</dbReference>
<dbReference type="SUPFAM" id="SSF55811">
    <property type="entry name" value="Nudix"/>
    <property type="match status" value="1"/>
</dbReference>
<keyword evidence="2" id="KW-0378">Hydrolase</keyword>
<dbReference type="Pfam" id="PF00293">
    <property type="entry name" value="NUDIX"/>
    <property type="match status" value="1"/>
</dbReference>
<protein>
    <submittedName>
        <fullName evidence="2">NUDIX hydrolase</fullName>
    </submittedName>
</protein>
<keyword evidence="3" id="KW-1185">Reference proteome</keyword>
<proteinExistence type="predicted"/>
<evidence type="ECO:0000313" key="2">
    <source>
        <dbReference type="EMBL" id="MBE9075888.1"/>
    </source>
</evidence>
<gene>
    <name evidence="2" type="ORF">IQ241_01015</name>
</gene>
<dbReference type="AlphaFoldDB" id="A0A8J7AT26"/>
<organism evidence="2 3">
    <name type="scientific">Vasconcelosia minhoensis LEGE 07310</name>
    <dbReference type="NCBI Taxonomy" id="915328"/>
    <lineage>
        <taxon>Bacteria</taxon>
        <taxon>Bacillati</taxon>
        <taxon>Cyanobacteriota</taxon>
        <taxon>Cyanophyceae</taxon>
        <taxon>Nodosilineales</taxon>
        <taxon>Cymatolegaceae</taxon>
        <taxon>Vasconcelosia</taxon>
        <taxon>Vasconcelosia minhoensis</taxon>
    </lineage>
</organism>
<dbReference type="Proteomes" id="UP000636505">
    <property type="component" value="Unassembled WGS sequence"/>
</dbReference>
<evidence type="ECO:0000313" key="3">
    <source>
        <dbReference type="Proteomes" id="UP000636505"/>
    </source>
</evidence>
<evidence type="ECO:0000259" key="1">
    <source>
        <dbReference type="PROSITE" id="PS51462"/>
    </source>
</evidence>
<dbReference type="PANTHER" id="PTHR36395:SF1">
    <property type="entry name" value="RING-H2 ZINC FINGER PROTEIN"/>
    <property type="match status" value="1"/>
</dbReference>
<accession>A0A8J7AT26</accession>
<dbReference type="InterPro" id="IPR015797">
    <property type="entry name" value="NUDIX_hydrolase-like_dom_sf"/>
</dbReference>
<sequence length="188" mass="21313">MSNPVSFETIDQLMHWLESQAIDLQSWNRGGAKSVENLWQELVSGEAVIQSPPPMRIVSVVHIIIRQGAKILIEEKQEYHSGRIRRRGIPPAEKMKPGESAAAAAIRGIEEELGVDSPEVKILKSAQQPRQATRDSQSYPGLLTQYWLYEVEAEVPGLPDEPFSTIETSKTPAAQIRKHYWHWQPWQP</sequence>
<reference evidence="2" key="1">
    <citation type="submission" date="2020-10" db="EMBL/GenBank/DDBJ databases">
        <authorList>
            <person name="Castelo-Branco R."/>
            <person name="Eusebio N."/>
            <person name="Adriana R."/>
            <person name="Vieira A."/>
            <person name="Brugerolle De Fraissinette N."/>
            <person name="Rezende De Castro R."/>
            <person name="Schneider M.P."/>
            <person name="Vasconcelos V."/>
            <person name="Leao P.N."/>
        </authorList>
    </citation>
    <scope>NUCLEOTIDE SEQUENCE</scope>
    <source>
        <strain evidence="2">LEGE 07310</strain>
    </source>
</reference>
<dbReference type="InterPro" id="IPR000086">
    <property type="entry name" value="NUDIX_hydrolase_dom"/>
</dbReference>
<dbReference type="Gene3D" id="3.90.79.10">
    <property type="entry name" value="Nucleoside Triphosphate Pyrophosphohydrolase"/>
    <property type="match status" value="1"/>
</dbReference>
<dbReference type="PROSITE" id="PS51462">
    <property type="entry name" value="NUDIX"/>
    <property type="match status" value="1"/>
</dbReference>